<feature type="region of interest" description="Disordered" evidence="1">
    <location>
        <begin position="363"/>
        <end position="383"/>
    </location>
</feature>
<dbReference type="InterPro" id="IPR017853">
    <property type="entry name" value="GH"/>
</dbReference>
<dbReference type="Pfam" id="PF22612">
    <property type="entry name" value="GH113"/>
    <property type="match status" value="1"/>
</dbReference>
<keyword evidence="3" id="KW-1185">Reference proteome</keyword>
<proteinExistence type="predicted"/>
<reference evidence="3" key="1">
    <citation type="journal article" date="2023" name="Int. J. Syst. Evol. Microbiol.">
        <title>Mesoterricola silvestris gen. nov., sp. nov., Mesoterricola sediminis sp. nov., Geothrix oryzae sp. nov., Geothrix edaphica sp. nov., Geothrix rubra sp. nov., and Geothrix limicola sp. nov., six novel members of Acidobacteriota isolated from soils.</title>
        <authorList>
            <person name="Itoh H."/>
            <person name="Sugisawa Y."/>
            <person name="Mise K."/>
            <person name="Xu Z."/>
            <person name="Kuniyasu M."/>
            <person name="Ushijima N."/>
            <person name="Kawano K."/>
            <person name="Kobayashi E."/>
            <person name="Shiratori Y."/>
            <person name="Masuda Y."/>
            <person name="Senoo K."/>
        </authorList>
    </citation>
    <scope>NUCLEOTIDE SEQUENCE [LARGE SCALE GENOMIC DNA]</scope>
    <source>
        <strain evidence="3">Red222</strain>
    </source>
</reference>
<organism evidence="2 3">
    <name type="scientific">Geothrix oryzae</name>
    <dbReference type="NCBI Taxonomy" id="2927975"/>
    <lineage>
        <taxon>Bacteria</taxon>
        <taxon>Pseudomonadati</taxon>
        <taxon>Acidobacteriota</taxon>
        <taxon>Holophagae</taxon>
        <taxon>Holophagales</taxon>
        <taxon>Holophagaceae</taxon>
        <taxon>Geothrix</taxon>
    </lineage>
</organism>
<evidence type="ECO:0000313" key="2">
    <source>
        <dbReference type="EMBL" id="BDU68787.1"/>
    </source>
</evidence>
<dbReference type="RefSeq" id="WP_286355423.1">
    <property type="nucleotide sequence ID" value="NZ_AP027079.1"/>
</dbReference>
<sequence>MLLAAVALLAPIQALHSAQAKRKPETKPGPSQAANTSGFIKGGNVSAWNTTDAKKALADAKRLNLNTLTIPVRVDMATANASEVRLDEPSLAFARKVVALGGAYRLIIEPYPWIADGRVPETALDPEDKAAWFDSYSKALAQIGREFPKVWGMYVASNLVKLEGESEHWISLIQRQRETFRGNLIYRTQWWSTVPQKPDTLAAYQAKLGNPIFGVVDVIGVASYFELSDASAPTVDEIKAALQSTTVFNRKQNVVAEVMALHEKWRKPIFLGELSCPAVEYGAETPWDPSASQTVNAEIQKNYLSAYLETFPRDTRMFLGFSLFPIGHPVATPYDLAPSAAEYIQTFKPDRTPPVVPTRVAAGRGAVASPGVPSNGAANPENR</sequence>
<dbReference type="Proteomes" id="UP001242010">
    <property type="component" value="Chromosome"/>
</dbReference>
<dbReference type="InterPro" id="IPR055151">
    <property type="entry name" value="GH113"/>
</dbReference>
<protein>
    <submittedName>
        <fullName evidence="2">Hydrolase</fullName>
    </submittedName>
</protein>
<gene>
    <name evidence="2" type="ORF">GETHOR_08880</name>
</gene>
<keyword evidence="2" id="KW-0378">Hydrolase</keyword>
<evidence type="ECO:0000256" key="1">
    <source>
        <dbReference type="SAM" id="MobiDB-lite"/>
    </source>
</evidence>
<name>A0ABN6UVL0_9BACT</name>
<dbReference type="Gene3D" id="3.20.20.80">
    <property type="entry name" value="Glycosidases"/>
    <property type="match status" value="1"/>
</dbReference>
<feature type="region of interest" description="Disordered" evidence="1">
    <location>
        <begin position="19"/>
        <end position="38"/>
    </location>
</feature>
<evidence type="ECO:0000313" key="3">
    <source>
        <dbReference type="Proteomes" id="UP001242010"/>
    </source>
</evidence>
<accession>A0ABN6UVL0</accession>
<dbReference type="GO" id="GO:0016787">
    <property type="term" value="F:hydrolase activity"/>
    <property type="evidence" value="ECO:0007669"/>
    <property type="project" value="UniProtKB-KW"/>
</dbReference>
<dbReference type="EMBL" id="AP027079">
    <property type="protein sequence ID" value="BDU68787.1"/>
    <property type="molecule type" value="Genomic_DNA"/>
</dbReference>
<dbReference type="SUPFAM" id="SSF51445">
    <property type="entry name" value="(Trans)glycosidases"/>
    <property type="match status" value="1"/>
</dbReference>